<dbReference type="SUPFAM" id="SSF52540">
    <property type="entry name" value="P-loop containing nucleoside triphosphate hydrolases"/>
    <property type="match status" value="1"/>
</dbReference>
<accession>A0A3B0PB16</accession>
<gene>
    <name evidence="6" type="primary">uvrD</name>
    <name evidence="6" type="ORF">NCTC10135_01058</name>
</gene>
<dbReference type="Proteomes" id="UP000259864">
    <property type="component" value="Chromosome 1"/>
</dbReference>
<dbReference type="EC" id="3.6.4.12" evidence="6"/>
<evidence type="ECO:0000313" key="6">
    <source>
        <dbReference type="EMBL" id="SYV90534.1"/>
    </source>
</evidence>
<keyword evidence="2 6" id="KW-0378">Hydrolase</keyword>
<keyword evidence="4" id="KW-0067">ATP-binding</keyword>
<dbReference type="InterPro" id="IPR027417">
    <property type="entry name" value="P-loop_NTPase"/>
</dbReference>
<dbReference type="KEGG" id="mala:NCTC10135_01058"/>
<dbReference type="GO" id="GO:0005524">
    <property type="term" value="F:ATP binding"/>
    <property type="evidence" value="ECO:0007669"/>
    <property type="project" value="UniProtKB-KW"/>
</dbReference>
<feature type="domain" description="UvrD-like helicase C-terminal" evidence="5">
    <location>
        <begin position="2"/>
        <end position="54"/>
    </location>
</feature>
<evidence type="ECO:0000256" key="2">
    <source>
        <dbReference type="ARBA" id="ARBA00022801"/>
    </source>
</evidence>
<proteinExistence type="predicted"/>
<dbReference type="InterPro" id="IPR014017">
    <property type="entry name" value="DNA_helicase_UvrD-like_C"/>
</dbReference>
<evidence type="ECO:0000256" key="3">
    <source>
        <dbReference type="ARBA" id="ARBA00022806"/>
    </source>
</evidence>
<organism evidence="6 7">
    <name type="scientific">Metamycoplasma alkalescens</name>
    <dbReference type="NCBI Taxonomy" id="45363"/>
    <lineage>
        <taxon>Bacteria</taxon>
        <taxon>Bacillati</taxon>
        <taxon>Mycoplasmatota</taxon>
        <taxon>Mycoplasmoidales</taxon>
        <taxon>Metamycoplasmataceae</taxon>
        <taxon>Metamycoplasma</taxon>
    </lineage>
</organism>
<sequence>MEENYRSTKTILRHANQLIDNNKLRLEKKIFTENQEGEEVDFFCGYSEEDEARW</sequence>
<dbReference type="Gene3D" id="3.40.50.300">
    <property type="entry name" value="P-loop containing nucleotide triphosphate hydrolases"/>
    <property type="match status" value="1"/>
</dbReference>
<reference evidence="7" key="1">
    <citation type="submission" date="2018-06" db="EMBL/GenBank/DDBJ databases">
        <authorList>
            <consortium name="Pathogen Informatics"/>
        </authorList>
    </citation>
    <scope>NUCLEOTIDE SEQUENCE [LARGE SCALE GENOMIC DNA]</scope>
    <source>
        <strain evidence="7">NCTC10135</strain>
    </source>
</reference>
<evidence type="ECO:0000256" key="1">
    <source>
        <dbReference type="ARBA" id="ARBA00022741"/>
    </source>
</evidence>
<evidence type="ECO:0000313" key="7">
    <source>
        <dbReference type="Proteomes" id="UP000259864"/>
    </source>
</evidence>
<dbReference type="EMBL" id="LS991949">
    <property type="protein sequence ID" value="SYV90534.1"/>
    <property type="molecule type" value="Genomic_DNA"/>
</dbReference>
<dbReference type="GO" id="GO:0003678">
    <property type="term" value="F:DNA helicase activity"/>
    <property type="evidence" value="ECO:0007669"/>
    <property type="project" value="UniProtKB-EC"/>
</dbReference>
<name>A0A3B0PB16_9BACT</name>
<evidence type="ECO:0000259" key="5">
    <source>
        <dbReference type="Pfam" id="PF13361"/>
    </source>
</evidence>
<dbReference type="Pfam" id="PF13361">
    <property type="entry name" value="UvrD_C"/>
    <property type="match status" value="1"/>
</dbReference>
<evidence type="ECO:0000256" key="4">
    <source>
        <dbReference type="ARBA" id="ARBA00022840"/>
    </source>
</evidence>
<keyword evidence="1" id="KW-0547">Nucleotide-binding</keyword>
<protein>
    <submittedName>
        <fullName evidence="6">DNA helicase II</fullName>
        <ecNumber evidence="6">3.6.4.12</ecNumber>
    </submittedName>
</protein>
<dbReference type="AlphaFoldDB" id="A0A3B0PB16"/>
<keyword evidence="3 6" id="KW-0347">Helicase</keyword>
<feature type="non-terminal residue" evidence="6">
    <location>
        <position position="54"/>
    </location>
</feature>
<dbReference type="GO" id="GO:0016787">
    <property type="term" value="F:hydrolase activity"/>
    <property type="evidence" value="ECO:0007669"/>
    <property type="project" value="UniProtKB-KW"/>
</dbReference>